<dbReference type="InterPro" id="IPR057291">
    <property type="entry name" value="CHX17_2nd"/>
</dbReference>
<evidence type="ECO:0000256" key="5">
    <source>
        <dbReference type="ARBA" id="ARBA00022958"/>
    </source>
</evidence>
<keyword evidence="15" id="KW-1185">Reference proteome</keyword>
<feature type="transmembrane region" description="Helical" evidence="10">
    <location>
        <begin position="204"/>
        <end position="219"/>
    </location>
</feature>
<evidence type="ECO:0000259" key="13">
    <source>
        <dbReference type="Pfam" id="PF23259"/>
    </source>
</evidence>
<dbReference type="GO" id="GO:1902600">
    <property type="term" value="P:proton transmembrane transport"/>
    <property type="evidence" value="ECO:0007669"/>
    <property type="project" value="InterPro"/>
</dbReference>
<reference evidence="14 15" key="1">
    <citation type="submission" date="2024-01" db="EMBL/GenBank/DDBJ databases">
        <title>The genomes of 5 underutilized Papilionoideae crops provide insights into root nodulation and disease resistanc.</title>
        <authorList>
            <person name="Yuan L."/>
        </authorList>
    </citation>
    <scope>NUCLEOTIDE SEQUENCE [LARGE SCALE GENOMIC DNA]</scope>
    <source>
        <strain evidence="14">ZHUSHIDOU_FW_LH</strain>
        <tissue evidence="14">Leaf</tissue>
    </source>
</reference>
<evidence type="ECO:0000256" key="7">
    <source>
        <dbReference type="ARBA" id="ARBA00023065"/>
    </source>
</evidence>
<feature type="domain" description="Cation/H(+) antiporter C-terminal" evidence="13">
    <location>
        <begin position="558"/>
        <end position="700"/>
    </location>
</feature>
<evidence type="ECO:0000256" key="8">
    <source>
        <dbReference type="ARBA" id="ARBA00023136"/>
    </source>
</evidence>
<dbReference type="Pfam" id="PF23256">
    <property type="entry name" value="CHX17_2nd"/>
    <property type="match status" value="1"/>
</dbReference>
<keyword evidence="3" id="KW-0633">Potassium transport</keyword>
<evidence type="ECO:0000256" key="9">
    <source>
        <dbReference type="ARBA" id="ARBA00038341"/>
    </source>
</evidence>
<evidence type="ECO:0000256" key="2">
    <source>
        <dbReference type="ARBA" id="ARBA00022448"/>
    </source>
</evidence>
<feature type="transmembrane region" description="Helical" evidence="10">
    <location>
        <begin position="68"/>
        <end position="91"/>
    </location>
</feature>
<dbReference type="EMBL" id="JAYWIO010000004">
    <property type="protein sequence ID" value="KAK7267620.1"/>
    <property type="molecule type" value="Genomic_DNA"/>
</dbReference>
<keyword evidence="6 10" id="KW-1133">Transmembrane helix</keyword>
<protein>
    <recommendedName>
        <fullName evidence="16">Cation/H+ exchanger domain-containing protein</fullName>
    </recommendedName>
</protein>
<feature type="transmembrane region" description="Helical" evidence="10">
    <location>
        <begin position="133"/>
        <end position="158"/>
    </location>
</feature>
<keyword evidence="7" id="KW-0406">Ion transport</keyword>
<dbReference type="AlphaFoldDB" id="A0AAN9F373"/>
<evidence type="ECO:0000256" key="3">
    <source>
        <dbReference type="ARBA" id="ARBA00022538"/>
    </source>
</evidence>
<organism evidence="14 15">
    <name type="scientific">Crotalaria pallida</name>
    <name type="common">Smooth rattlebox</name>
    <name type="synonym">Crotalaria striata</name>
    <dbReference type="NCBI Taxonomy" id="3830"/>
    <lineage>
        <taxon>Eukaryota</taxon>
        <taxon>Viridiplantae</taxon>
        <taxon>Streptophyta</taxon>
        <taxon>Embryophyta</taxon>
        <taxon>Tracheophyta</taxon>
        <taxon>Spermatophyta</taxon>
        <taxon>Magnoliopsida</taxon>
        <taxon>eudicotyledons</taxon>
        <taxon>Gunneridae</taxon>
        <taxon>Pentapetalae</taxon>
        <taxon>rosids</taxon>
        <taxon>fabids</taxon>
        <taxon>Fabales</taxon>
        <taxon>Fabaceae</taxon>
        <taxon>Papilionoideae</taxon>
        <taxon>50 kb inversion clade</taxon>
        <taxon>genistoids sensu lato</taxon>
        <taxon>core genistoids</taxon>
        <taxon>Crotalarieae</taxon>
        <taxon>Crotalaria</taxon>
    </lineage>
</organism>
<dbReference type="InterPro" id="IPR006153">
    <property type="entry name" value="Cation/H_exchanger_TM"/>
</dbReference>
<keyword evidence="8 10" id="KW-0472">Membrane</keyword>
<feature type="transmembrane region" description="Helical" evidence="10">
    <location>
        <begin position="282"/>
        <end position="303"/>
    </location>
</feature>
<comment type="subcellular location">
    <subcellularLocation>
        <location evidence="1">Membrane</location>
        <topology evidence="1">Multi-pass membrane protein</topology>
    </subcellularLocation>
</comment>
<evidence type="ECO:0000259" key="11">
    <source>
        <dbReference type="Pfam" id="PF00999"/>
    </source>
</evidence>
<evidence type="ECO:0000313" key="15">
    <source>
        <dbReference type="Proteomes" id="UP001372338"/>
    </source>
</evidence>
<proteinExistence type="inferred from homology"/>
<feature type="transmembrane region" description="Helical" evidence="10">
    <location>
        <begin position="37"/>
        <end position="56"/>
    </location>
</feature>
<feature type="domain" description="Cation/H(+) antiporter central" evidence="12">
    <location>
        <begin position="421"/>
        <end position="550"/>
    </location>
</feature>
<dbReference type="PANTHER" id="PTHR32468:SF101">
    <property type="entry name" value="CATION_H+ EXCHANGER 2"/>
    <property type="match status" value="1"/>
</dbReference>
<gene>
    <name evidence="14" type="ORF">RIF29_20298</name>
</gene>
<dbReference type="GO" id="GO:0015297">
    <property type="term" value="F:antiporter activity"/>
    <property type="evidence" value="ECO:0007669"/>
    <property type="project" value="InterPro"/>
</dbReference>
<keyword evidence="5" id="KW-0630">Potassium</keyword>
<accession>A0AAN9F373</accession>
<feature type="transmembrane region" description="Helical" evidence="10">
    <location>
        <begin position="347"/>
        <end position="368"/>
    </location>
</feature>
<feature type="transmembrane region" description="Helical" evidence="10">
    <location>
        <begin position="315"/>
        <end position="335"/>
    </location>
</feature>
<comment type="caution">
    <text evidence="14">The sequence shown here is derived from an EMBL/GenBank/DDBJ whole genome shotgun (WGS) entry which is preliminary data.</text>
</comment>
<dbReference type="GO" id="GO:0016020">
    <property type="term" value="C:membrane"/>
    <property type="evidence" value="ECO:0007669"/>
    <property type="project" value="UniProtKB-SubCell"/>
</dbReference>
<evidence type="ECO:0000259" key="12">
    <source>
        <dbReference type="Pfam" id="PF23256"/>
    </source>
</evidence>
<dbReference type="InterPro" id="IPR050794">
    <property type="entry name" value="CPA2_transporter"/>
</dbReference>
<name>A0AAN9F373_CROPI</name>
<evidence type="ECO:0000256" key="10">
    <source>
        <dbReference type="SAM" id="Phobius"/>
    </source>
</evidence>
<dbReference type="Pfam" id="PF23259">
    <property type="entry name" value="CHX17_C"/>
    <property type="match status" value="1"/>
</dbReference>
<comment type="similarity">
    <text evidence="9">Belongs to the monovalent cation:proton antiporter 2 (CPA2) transporter (TC 2.A.37) family. CHX (TC 2.A.37.4) subfamily.</text>
</comment>
<dbReference type="InterPro" id="IPR038770">
    <property type="entry name" value="Na+/solute_symporter_sf"/>
</dbReference>
<dbReference type="InterPro" id="IPR057290">
    <property type="entry name" value="CHX17_C"/>
</dbReference>
<evidence type="ECO:0000313" key="14">
    <source>
        <dbReference type="EMBL" id="KAK7267620.1"/>
    </source>
</evidence>
<evidence type="ECO:0000256" key="6">
    <source>
        <dbReference type="ARBA" id="ARBA00022989"/>
    </source>
</evidence>
<dbReference type="GO" id="GO:0006885">
    <property type="term" value="P:regulation of pH"/>
    <property type="evidence" value="ECO:0007669"/>
    <property type="project" value="TreeGrafter"/>
</dbReference>
<dbReference type="Proteomes" id="UP001372338">
    <property type="component" value="Unassembled WGS sequence"/>
</dbReference>
<dbReference type="Pfam" id="PF00999">
    <property type="entry name" value="Na_H_Exchanger"/>
    <property type="match status" value="1"/>
</dbReference>
<dbReference type="PANTHER" id="PTHR32468">
    <property type="entry name" value="CATION/H + ANTIPORTER"/>
    <property type="match status" value="1"/>
</dbReference>
<sequence>MLPLKWQTGFVLGPTLKYGQFYEYKKLLFPFGSEDTLQLISLFGYTFYLFLTYVQMDFSRISRTGSKAWAIAISSLIPIVAGYAIIIGLASSLSEQVIIGMPPVFISHSICSFPVIAGLLNELQILNSEIGRLALSSSLLLDISGNIVQGIGTALITAEGIGPMAPISSVVKVLGLFFFVIIVGRHLMKWIVRHTPEGRPVRKIYIYTIVLLVLLLGVLENKLKQPFFGGAIMLGLAVPEGPPLGSELVNQLELVSTWFLTPIFLTSCIMKVNLSQIDVNQILVVVGFIIMVTLVKIVSCVGICRYRSMPTIDSICIALIMSCKGVVDICTYVLLYEAKKYNETDVGVMVISGLILATISKIGVKFLYDPSRKYAGYQRRNILYLKPNTELRIVACIHKPCHISPIRNFLELLSPTTTNPMVVDVMHLMELVGMTSPIFISHRNQIISSSSQHLYSEDIIVTFSLFEHEYAGVATVNAYTAISPFTFMHDDICYLAVDRVASFIVLPFHIRWGEDGIVESDDNNIRSLNSKVLEKAPCSIGILLNRGPFGFSSSSEFTVAMIFIGGPDDREALCLAKRSAKESNCRLCVYRLIEKEPDMSTWDTMLDAEVLRDVQGVYGRVENMTFEDITIDDASEITSFLNDVAIKFKFIVVGRRNEIKSSLTNALVNWTEFEELGVIGDLLASTDLDTRASILVVQQQQMNKK</sequence>
<keyword evidence="2" id="KW-0813">Transport</keyword>
<feature type="transmembrane region" description="Helical" evidence="10">
    <location>
        <begin position="164"/>
        <end position="183"/>
    </location>
</feature>
<evidence type="ECO:0000256" key="4">
    <source>
        <dbReference type="ARBA" id="ARBA00022692"/>
    </source>
</evidence>
<dbReference type="GO" id="GO:0006813">
    <property type="term" value="P:potassium ion transport"/>
    <property type="evidence" value="ECO:0007669"/>
    <property type="project" value="UniProtKB-KW"/>
</dbReference>
<dbReference type="Gene3D" id="1.20.1530.20">
    <property type="match status" value="1"/>
</dbReference>
<keyword evidence="4 10" id="KW-0812">Transmembrane</keyword>
<evidence type="ECO:0008006" key="16">
    <source>
        <dbReference type="Google" id="ProtNLM"/>
    </source>
</evidence>
<dbReference type="GO" id="GO:0012505">
    <property type="term" value="C:endomembrane system"/>
    <property type="evidence" value="ECO:0007669"/>
    <property type="project" value="TreeGrafter"/>
</dbReference>
<feature type="transmembrane region" description="Helical" evidence="10">
    <location>
        <begin position="97"/>
        <end position="121"/>
    </location>
</feature>
<evidence type="ECO:0000256" key="1">
    <source>
        <dbReference type="ARBA" id="ARBA00004141"/>
    </source>
</evidence>
<feature type="domain" description="Cation/H+ exchanger transmembrane" evidence="11">
    <location>
        <begin position="9"/>
        <end position="359"/>
    </location>
</feature>